<reference evidence="20" key="1">
    <citation type="submission" date="2020-04" db="EMBL/GenBank/DDBJ databases">
        <authorList>
            <person name="Alioto T."/>
            <person name="Alioto T."/>
            <person name="Gomez Garrido J."/>
        </authorList>
    </citation>
    <scope>NUCLEOTIDE SEQUENCE</scope>
    <source>
        <strain evidence="20">A484AB</strain>
    </source>
</reference>
<evidence type="ECO:0000256" key="6">
    <source>
        <dbReference type="ARBA" id="ARBA00022692"/>
    </source>
</evidence>
<evidence type="ECO:0000256" key="5">
    <source>
        <dbReference type="ARBA" id="ARBA00022553"/>
    </source>
</evidence>
<protein>
    <submittedName>
        <fullName evidence="20">Solute carrier family 12 member 4 isoform X3</fullName>
    </submittedName>
</protein>
<keyword evidence="7" id="KW-0769">Symport</keyword>
<dbReference type="InterPro" id="IPR018491">
    <property type="entry name" value="SLC12_C"/>
</dbReference>
<feature type="transmembrane region" description="Helical" evidence="17">
    <location>
        <begin position="572"/>
        <end position="589"/>
    </location>
</feature>
<comment type="similarity">
    <text evidence="14">Belongs to the SLC12A transporter family. K/Cl co-transporter subfamily.</text>
</comment>
<feature type="transmembrane region" description="Helical" evidence="17">
    <location>
        <begin position="180"/>
        <end position="200"/>
    </location>
</feature>
<evidence type="ECO:0000256" key="16">
    <source>
        <dbReference type="SAM" id="MobiDB-lite"/>
    </source>
</evidence>
<dbReference type="AlphaFoldDB" id="A0A6S7H269"/>
<evidence type="ECO:0000313" key="20">
    <source>
        <dbReference type="EMBL" id="CAB3998338.1"/>
    </source>
</evidence>
<evidence type="ECO:0000256" key="13">
    <source>
        <dbReference type="ARBA" id="ARBA00023214"/>
    </source>
</evidence>
<dbReference type="Gene3D" id="1.20.1740.10">
    <property type="entry name" value="Amino acid/polyamine transporter I"/>
    <property type="match status" value="1"/>
</dbReference>
<feature type="transmembrane region" description="Helical" evidence="17">
    <location>
        <begin position="357"/>
        <end position="375"/>
    </location>
</feature>
<keyword evidence="13" id="KW-0868">Chloride</keyword>
<evidence type="ECO:0000256" key="17">
    <source>
        <dbReference type="SAM" id="Phobius"/>
    </source>
</evidence>
<evidence type="ECO:0000256" key="10">
    <source>
        <dbReference type="ARBA" id="ARBA00023065"/>
    </source>
</evidence>
<evidence type="ECO:0000256" key="12">
    <source>
        <dbReference type="ARBA" id="ARBA00023180"/>
    </source>
</evidence>
<feature type="transmembrane region" description="Helical" evidence="17">
    <location>
        <begin position="119"/>
        <end position="145"/>
    </location>
</feature>
<feature type="domain" description="Amino acid permease/ SLC12A" evidence="18">
    <location>
        <begin position="351"/>
        <end position="654"/>
    </location>
</feature>
<dbReference type="PANTHER" id="PTHR11827:SF73">
    <property type="entry name" value="KAZACHOC, ISOFORM G"/>
    <property type="match status" value="1"/>
</dbReference>
<keyword evidence="6 17" id="KW-0812">Transmembrane</keyword>
<keyword evidence="5" id="KW-0597">Phosphoprotein</keyword>
<keyword evidence="21" id="KW-1185">Reference proteome</keyword>
<dbReference type="GO" id="GO:0055075">
    <property type="term" value="P:potassium ion homeostasis"/>
    <property type="evidence" value="ECO:0007669"/>
    <property type="project" value="TreeGrafter"/>
</dbReference>
<dbReference type="NCBIfam" id="TIGR00930">
    <property type="entry name" value="2a30"/>
    <property type="match status" value="1"/>
</dbReference>
<evidence type="ECO:0000256" key="8">
    <source>
        <dbReference type="ARBA" id="ARBA00022958"/>
    </source>
</evidence>
<accession>A0A6S7H269</accession>
<comment type="caution">
    <text evidence="20">The sequence shown here is derived from an EMBL/GenBank/DDBJ whole genome shotgun (WGS) entry which is preliminary data.</text>
</comment>
<feature type="domain" description="Amino acid permease/ SLC12A" evidence="18">
    <location>
        <begin position="89"/>
        <end position="271"/>
    </location>
</feature>
<evidence type="ECO:0000256" key="15">
    <source>
        <dbReference type="ARBA" id="ARBA00047825"/>
    </source>
</evidence>
<feature type="region of interest" description="Disordered" evidence="16">
    <location>
        <begin position="910"/>
        <end position="960"/>
    </location>
</feature>
<keyword evidence="8" id="KW-0630">Potassium</keyword>
<feature type="transmembrane region" description="Helical" evidence="17">
    <location>
        <begin position="157"/>
        <end position="174"/>
    </location>
</feature>
<dbReference type="Pfam" id="PF03522">
    <property type="entry name" value="SLC12"/>
    <property type="match status" value="2"/>
</dbReference>
<feature type="domain" description="SLC12A transporter C-terminal" evidence="19">
    <location>
        <begin position="670"/>
        <end position="763"/>
    </location>
</feature>
<feature type="transmembrane region" description="Helical" evidence="17">
    <location>
        <begin position="395"/>
        <end position="413"/>
    </location>
</feature>
<evidence type="ECO:0000256" key="4">
    <source>
        <dbReference type="ARBA" id="ARBA00022538"/>
    </source>
</evidence>
<dbReference type="InterPro" id="IPR004842">
    <property type="entry name" value="SLC12A_fam"/>
</dbReference>
<dbReference type="InterPro" id="IPR004841">
    <property type="entry name" value="AA-permease/SLC12A_dom"/>
</dbReference>
<dbReference type="OrthoDB" id="2020542at2759"/>
<dbReference type="InterPro" id="IPR000076">
    <property type="entry name" value="KCL_cotranspt"/>
</dbReference>
<feature type="transmembrane region" description="Helical" evidence="17">
    <location>
        <begin position="246"/>
        <end position="265"/>
    </location>
</feature>
<feature type="transmembrane region" description="Helical" evidence="17">
    <location>
        <begin position="89"/>
        <end position="113"/>
    </location>
</feature>
<evidence type="ECO:0000256" key="2">
    <source>
        <dbReference type="ARBA" id="ARBA00022448"/>
    </source>
</evidence>
<sequence>MSARFVVSKTDGGIPETIQENAEDTENVEIIVEDNKELDGNTNIRNDIFGGVNPEDECHAPLYNKQDEDTTTGTLPLYEGAKMGTLMGVYFPTIQNIFGVILFIRLSWIVGIAGAPEAFLIVLTCCCCTLLTSISMSAIATNGVVPAGGSYFMISRALGPEFGGAVGILFYLGTTFASSMYTLGAIEILLTYIAPGMSLFGDVRSSGGATSSVMLNNMRVYGTILLFLLAAVVFIGVKVVNRCASLFLACVLLSILATYIGFFSVHTRSDTRICMLGDRLLASKAYGHCSKNDTNIKQLFESTSFWNTTCIKDIAGAPGLSSGVFDDNVDSQYLDKGEVYVGQKADNDQEIQSDSKTSFFILLAIFFPSVTGIMAGSNRSGDLKDAQRSIPKGTIAAILTTSTVCILLCLNYFTSFYITLTLITDLTSVLFFAGTIEGALLRDKFGQSIGSVLLVAEIAWPSKWVILIGSLLSTIGAGMQSLTGAPRLLQAISRDNLIPFLNLFSYASKNGEPTRALFLTVAIAEIGILVANLDAVAPIITMFFLMCYGFVNLACVLQSLLQTPNWRPRFQFYHWFASLIGLCLCLTLMFVSSWYYALVALILAAGIYKYIEFQGAKKEWGDGIRGLALSAARYGLLRLEEGAVHTKNWRPQLLVLCKLNEDLKPKTDNLFAFVGQLKAGRGLTIAASVLKGDILERNEEVDVAKACLDQLMKNNKVQGFSKVIVSKEINSGLSFLIQNNGLGGLTANSVLMAWPENWKEKDTWKKFVYTLRVISKRHEALLVAKNLVTYPDNSERLEGTVDVWWVVHDGGMMILLIFLLSQHKVWRQCNLRIFTVAQMQDNSVQMAKDLKTFVYQLRIKADVEVIEMVDTDIEAYTYERTLVMEQRSNMLKQMRLTRKESRKEVQAIVETHHRTKKGHTSTPQPPDTPVPSIQVHTSSSTDTSQQGGGGEPNKEHPSQMNLQRMDNAVKLNKLIKEKSSEAQLVLLNLPPPAKDESGDYHYMEFVEVMTEGLKRVLLVKGSGHEVITIYS</sequence>
<evidence type="ECO:0000256" key="7">
    <source>
        <dbReference type="ARBA" id="ARBA00022847"/>
    </source>
</evidence>
<keyword evidence="2" id="KW-0813">Transport</keyword>
<evidence type="ECO:0000256" key="14">
    <source>
        <dbReference type="ARBA" id="ARBA00046331"/>
    </source>
</evidence>
<evidence type="ECO:0000256" key="3">
    <source>
        <dbReference type="ARBA" id="ARBA00022475"/>
    </source>
</evidence>
<dbReference type="GO" id="GO:0055064">
    <property type="term" value="P:chloride ion homeostasis"/>
    <property type="evidence" value="ECO:0007669"/>
    <property type="project" value="TreeGrafter"/>
</dbReference>
<dbReference type="EMBL" id="CACRXK020003327">
    <property type="protein sequence ID" value="CAB3998338.1"/>
    <property type="molecule type" value="Genomic_DNA"/>
</dbReference>
<feature type="transmembrane region" description="Helical" evidence="17">
    <location>
        <begin position="539"/>
        <end position="560"/>
    </location>
</feature>
<evidence type="ECO:0000256" key="9">
    <source>
        <dbReference type="ARBA" id="ARBA00022989"/>
    </source>
</evidence>
<keyword evidence="3" id="KW-1003">Cell membrane</keyword>
<dbReference type="GO" id="GO:0045202">
    <property type="term" value="C:synapse"/>
    <property type="evidence" value="ECO:0007669"/>
    <property type="project" value="GOC"/>
</dbReference>
<keyword evidence="4" id="KW-0633">Potassium transport</keyword>
<evidence type="ECO:0000259" key="18">
    <source>
        <dbReference type="Pfam" id="PF00324"/>
    </source>
</evidence>
<feature type="transmembrane region" description="Helical" evidence="17">
    <location>
        <begin position="420"/>
        <end position="441"/>
    </location>
</feature>
<comment type="catalytic activity">
    <reaction evidence="15">
        <text>K(+)(in) + chloride(in) = K(+)(out) + chloride(out)</text>
        <dbReference type="Rhea" id="RHEA:72427"/>
        <dbReference type="ChEBI" id="CHEBI:17996"/>
        <dbReference type="ChEBI" id="CHEBI:29103"/>
    </reaction>
</comment>
<evidence type="ECO:0000256" key="11">
    <source>
        <dbReference type="ARBA" id="ARBA00023136"/>
    </source>
</evidence>
<dbReference type="Proteomes" id="UP001152795">
    <property type="component" value="Unassembled WGS sequence"/>
</dbReference>
<keyword evidence="11 17" id="KW-0472">Membrane</keyword>
<dbReference type="PANTHER" id="PTHR11827">
    <property type="entry name" value="SOLUTE CARRIER FAMILY 12, CATION COTRANSPORTERS"/>
    <property type="match status" value="1"/>
</dbReference>
<feature type="transmembrane region" description="Helical" evidence="17">
    <location>
        <begin position="220"/>
        <end position="240"/>
    </location>
</feature>
<proteinExistence type="inferred from homology"/>
<dbReference type="GO" id="GO:0015379">
    <property type="term" value="F:potassium:chloride symporter activity"/>
    <property type="evidence" value="ECO:0007669"/>
    <property type="project" value="InterPro"/>
</dbReference>
<dbReference type="GO" id="GO:1990573">
    <property type="term" value="P:potassium ion import across plasma membrane"/>
    <property type="evidence" value="ECO:0007669"/>
    <property type="project" value="TreeGrafter"/>
</dbReference>
<keyword evidence="10" id="KW-0406">Ion transport</keyword>
<comment type="subcellular location">
    <subcellularLocation>
        <location evidence="1">Cell membrane</location>
        <topology evidence="1">Multi-pass membrane protein</topology>
    </subcellularLocation>
</comment>
<dbReference type="PRINTS" id="PR01081">
    <property type="entry name" value="KCLTRNSPORT"/>
</dbReference>
<keyword evidence="9 17" id="KW-1133">Transmembrane helix</keyword>
<dbReference type="GO" id="GO:0005886">
    <property type="term" value="C:plasma membrane"/>
    <property type="evidence" value="ECO:0007669"/>
    <property type="project" value="UniProtKB-SubCell"/>
</dbReference>
<dbReference type="GO" id="GO:0007268">
    <property type="term" value="P:chemical synaptic transmission"/>
    <property type="evidence" value="ECO:0007669"/>
    <property type="project" value="TreeGrafter"/>
</dbReference>
<feature type="domain" description="SLC12A transporter C-terminal" evidence="19">
    <location>
        <begin position="795"/>
        <end position="1031"/>
    </location>
</feature>
<evidence type="ECO:0000259" key="19">
    <source>
        <dbReference type="Pfam" id="PF03522"/>
    </source>
</evidence>
<keyword evidence="12" id="KW-0325">Glycoprotein</keyword>
<organism evidence="20 21">
    <name type="scientific">Paramuricea clavata</name>
    <name type="common">Red gorgonian</name>
    <name type="synonym">Violescent sea-whip</name>
    <dbReference type="NCBI Taxonomy" id="317549"/>
    <lineage>
        <taxon>Eukaryota</taxon>
        <taxon>Metazoa</taxon>
        <taxon>Cnidaria</taxon>
        <taxon>Anthozoa</taxon>
        <taxon>Octocorallia</taxon>
        <taxon>Malacalcyonacea</taxon>
        <taxon>Plexauridae</taxon>
        <taxon>Paramuricea</taxon>
    </lineage>
</organism>
<gene>
    <name evidence="20" type="ORF">PACLA_8A033997</name>
</gene>
<dbReference type="GO" id="GO:0006884">
    <property type="term" value="P:cell volume homeostasis"/>
    <property type="evidence" value="ECO:0007669"/>
    <property type="project" value="TreeGrafter"/>
</dbReference>
<evidence type="ECO:0000256" key="1">
    <source>
        <dbReference type="ARBA" id="ARBA00004651"/>
    </source>
</evidence>
<evidence type="ECO:0000313" key="21">
    <source>
        <dbReference type="Proteomes" id="UP001152795"/>
    </source>
</evidence>
<feature type="transmembrane region" description="Helical" evidence="17">
    <location>
        <begin position="461"/>
        <end position="479"/>
    </location>
</feature>
<name>A0A6S7H269_PARCT</name>
<dbReference type="Pfam" id="PF00324">
    <property type="entry name" value="AA_permease"/>
    <property type="match status" value="2"/>
</dbReference>